<proteinExistence type="predicted"/>
<reference evidence="1" key="2">
    <citation type="journal article" date="2021" name="Microbiome">
        <title>Successional dynamics and alternative stable states in a saline activated sludge microbial community over 9 years.</title>
        <authorList>
            <person name="Wang Y."/>
            <person name="Ye J."/>
            <person name="Ju F."/>
            <person name="Liu L."/>
            <person name="Boyd J.A."/>
            <person name="Deng Y."/>
            <person name="Parks D.H."/>
            <person name="Jiang X."/>
            <person name="Yin X."/>
            <person name="Woodcroft B.J."/>
            <person name="Tyson G.W."/>
            <person name="Hugenholtz P."/>
            <person name="Polz M.F."/>
            <person name="Zhang T."/>
        </authorList>
    </citation>
    <scope>NUCLEOTIDE SEQUENCE</scope>
    <source>
        <strain evidence="1">HKST-UBA01</strain>
    </source>
</reference>
<dbReference type="AlphaFoldDB" id="A0A956M180"/>
<evidence type="ECO:0000313" key="2">
    <source>
        <dbReference type="Proteomes" id="UP000697710"/>
    </source>
</evidence>
<reference evidence="1" key="1">
    <citation type="submission" date="2020-04" db="EMBL/GenBank/DDBJ databases">
        <authorList>
            <person name="Zhang T."/>
        </authorList>
    </citation>
    <scope>NUCLEOTIDE SEQUENCE</scope>
    <source>
        <strain evidence="1">HKST-UBA01</strain>
    </source>
</reference>
<dbReference type="EMBL" id="JAGQHR010000275">
    <property type="protein sequence ID" value="MCA9727986.1"/>
    <property type="molecule type" value="Genomic_DNA"/>
</dbReference>
<sequence>MTPLRLTWISTLILCSFSCGSNPVASRSDSVLEVRVYWEDQGLPDRSVEVRELGRSAVTGEDGIARFSLPAGAYTVRALVNARGPAGYEDYPVTISRGDLFRLDIVDCLPCR</sequence>
<accession>A0A956M180</accession>
<dbReference type="GO" id="GO:0030246">
    <property type="term" value="F:carbohydrate binding"/>
    <property type="evidence" value="ECO:0007669"/>
    <property type="project" value="InterPro"/>
</dbReference>
<name>A0A956M180_UNCEI</name>
<dbReference type="SUPFAM" id="SSF49452">
    <property type="entry name" value="Starch-binding domain-like"/>
    <property type="match status" value="1"/>
</dbReference>
<comment type="caution">
    <text evidence="1">The sequence shown here is derived from an EMBL/GenBank/DDBJ whole genome shotgun (WGS) entry which is preliminary data.</text>
</comment>
<protein>
    <recommendedName>
        <fullName evidence="3">Carboxypeptidase regulatory-like domain-containing protein</fullName>
    </recommendedName>
</protein>
<evidence type="ECO:0008006" key="3">
    <source>
        <dbReference type="Google" id="ProtNLM"/>
    </source>
</evidence>
<gene>
    <name evidence="1" type="ORF">KC729_09910</name>
</gene>
<organism evidence="1 2">
    <name type="scientific">Eiseniibacteriota bacterium</name>
    <dbReference type="NCBI Taxonomy" id="2212470"/>
    <lineage>
        <taxon>Bacteria</taxon>
        <taxon>Candidatus Eiseniibacteriota</taxon>
    </lineage>
</organism>
<dbReference type="Proteomes" id="UP000697710">
    <property type="component" value="Unassembled WGS sequence"/>
</dbReference>
<evidence type="ECO:0000313" key="1">
    <source>
        <dbReference type="EMBL" id="MCA9727986.1"/>
    </source>
</evidence>
<dbReference type="InterPro" id="IPR013784">
    <property type="entry name" value="Carb-bd-like_fold"/>
</dbReference>
<dbReference type="Gene3D" id="2.60.40.1120">
    <property type="entry name" value="Carboxypeptidase-like, regulatory domain"/>
    <property type="match status" value="1"/>
</dbReference>